<dbReference type="InParanoid" id="A0A1Y1Y9Z6"/>
<gene>
    <name evidence="2" type="ORF">K493DRAFT_408009</name>
</gene>
<dbReference type="PANTHER" id="PTHR12121">
    <property type="entry name" value="CARBON CATABOLITE REPRESSOR PROTEIN 4"/>
    <property type="match status" value="1"/>
</dbReference>
<dbReference type="OrthoDB" id="428734at2759"/>
<name>A0A1Y1Y9Z6_9FUNG</name>
<dbReference type="STRING" id="1314790.A0A1Y1Y9Z6"/>
<comment type="caution">
    <text evidence="2">The sequence shown here is derived from an EMBL/GenBank/DDBJ whole genome shotgun (WGS) entry which is preliminary data.</text>
</comment>
<evidence type="ECO:0000313" key="3">
    <source>
        <dbReference type="Proteomes" id="UP000193498"/>
    </source>
</evidence>
<feature type="domain" description="Endonuclease/exonuclease/phosphatase" evidence="1">
    <location>
        <begin position="50"/>
        <end position="369"/>
    </location>
</feature>
<proteinExistence type="predicted"/>
<protein>
    <submittedName>
        <fullName evidence="2">DNase I-like protein</fullName>
    </submittedName>
</protein>
<keyword evidence="3" id="KW-1185">Reference proteome</keyword>
<sequence>MTKHIPVSSEPYATYTSKYQAPYASRGNFNRTWLHLDTPNEPEEEFTIISYNILADYLAFKNRHLYSYCPNSVLTWANRGRKILKEIQAYKADIYCLQECEKRHFHCDFAPALRRLGYRYVYKQRTGEDMWDGCAVLYNTKRFELVKHCTVEYNSDDFMDRNNVGIIVVLRDLKTNRKLCVANTHILFNTKRGILKIAQLQKLLLSAYEIISSQPMPLVICGDFNSTPHSLVYRYINDGVVDLSSMDEIFMSGQVEPFVPLHAQPKRAYNAETIHAFNATQARFPEDDSVNRCILKHPYKFHSGYEHPMPSEEFTTLHDDAKLICDYIFFGGLTEQLRDSLLCTRQLSLPKIIDCTIPGIPAKDVPSDHLPLALAFSWTS</sequence>
<organism evidence="2 3">
    <name type="scientific">Basidiobolus meristosporus CBS 931.73</name>
    <dbReference type="NCBI Taxonomy" id="1314790"/>
    <lineage>
        <taxon>Eukaryota</taxon>
        <taxon>Fungi</taxon>
        <taxon>Fungi incertae sedis</taxon>
        <taxon>Zoopagomycota</taxon>
        <taxon>Entomophthoromycotina</taxon>
        <taxon>Basidiobolomycetes</taxon>
        <taxon>Basidiobolales</taxon>
        <taxon>Basidiobolaceae</taxon>
        <taxon>Basidiobolus</taxon>
    </lineage>
</organism>
<reference evidence="2 3" key="1">
    <citation type="submission" date="2016-07" db="EMBL/GenBank/DDBJ databases">
        <title>Pervasive Adenine N6-methylation of Active Genes in Fungi.</title>
        <authorList>
            <consortium name="DOE Joint Genome Institute"/>
            <person name="Mondo S.J."/>
            <person name="Dannebaum R.O."/>
            <person name="Kuo R.C."/>
            <person name="Labutti K."/>
            <person name="Haridas S."/>
            <person name="Kuo A."/>
            <person name="Salamov A."/>
            <person name="Ahrendt S.R."/>
            <person name="Lipzen A."/>
            <person name="Sullivan W."/>
            <person name="Andreopoulos W.B."/>
            <person name="Clum A."/>
            <person name="Lindquist E."/>
            <person name="Daum C."/>
            <person name="Ramamoorthy G.K."/>
            <person name="Gryganskyi A."/>
            <person name="Culley D."/>
            <person name="Magnuson J.K."/>
            <person name="James T.Y."/>
            <person name="O'Malley M.A."/>
            <person name="Stajich J.E."/>
            <person name="Spatafora J.W."/>
            <person name="Visel A."/>
            <person name="Grigoriev I.V."/>
        </authorList>
    </citation>
    <scope>NUCLEOTIDE SEQUENCE [LARGE SCALE GENOMIC DNA]</scope>
    <source>
        <strain evidence="2 3">CBS 931.73</strain>
    </source>
</reference>
<dbReference type="AlphaFoldDB" id="A0A1Y1Y9Z6"/>
<evidence type="ECO:0000313" key="2">
    <source>
        <dbReference type="EMBL" id="ORX94414.1"/>
    </source>
</evidence>
<dbReference type="InterPro" id="IPR050410">
    <property type="entry name" value="CCR4/nocturin_mRNA_transcr"/>
</dbReference>
<dbReference type="Pfam" id="PF03372">
    <property type="entry name" value="Exo_endo_phos"/>
    <property type="match status" value="1"/>
</dbReference>
<dbReference type="PANTHER" id="PTHR12121:SF34">
    <property type="entry name" value="PROTEIN ANGEL"/>
    <property type="match status" value="1"/>
</dbReference>
<dbReference type="EMBL" id="MCFE01000205">
    <property type="protein sequence ID" value="ORX94414.1"/>
    <property type="molecule type" value="Genomic_DNA"/>
</dbReference>
<dbReference type="SUPFAM" id="SSF56219">
    <property type="entry name" value="DNase I-like"/>
    <property type="match status" value="1"/>
</dbReference>
<dbReference type="Gene3D" id="3.60.10.10">
    <property type="entry name" value="Endonuclease/exonuclease/phosphatase"/>
    <property type="match status" value="1"/>
</dbReference>
<accession>A0A1Y1Y9Z6</accession>
<dbReference type="InterPro" id="IPR005135">
    <property type="entry name" value="Endo/exonuclease/phosphatase"/>
</dbReference>
<dbReference type="GO" id="GO:0000175">
    <property type="term" value="F:3'-5'-RNA exonuclease activity"/>
    <property type="evidence" value="ECO:0007669"/>
    <property type="project" value="TreeGrafter"/>
</dbReference>
<evidence type="ECO:0000259" key="1">
    <source>
        <dbReference type="Pfam" id="PF03372"/>
    </source>
</evidence>
<dbReference type="Proteomes" id="UP000193498">
    <property type="component" value="Unassembled WGS sequence"/>
</dbReference>
<dbReference type="InterPro" id="IPR036691">
    <property type="entry name" value="Endo/exonu/phosph_ase_sf"/>
</dbReference>